<reference evidence="2" key="1">
    <citation type="journal article" date="2019" name="Int. J. Syst. Evol. Microbiol.">
        <title>The Global Catalogue of Microorganisms (GCM) 10K type strain sequencing project: providing services to taxonomists for standard genome sequencing and annotation.</title>
        <authorList>
            <consortium name="The Broad Institute Genomics Platform"/>
            <consortium name="The Broad Institute Genome Sequencing Center for Infectious Disease"/>
            <person name="Wu L."/>
            <person name="Ma J."/>
        </authorList>
    </citation>
    <scope>NUCLEOTIDE SEQUENCE [LARGE SCALE GENOMIC DNA]</scope>
    <source>
        <strain evidence="2">CCUG 66188</strain>
    </source>
</reference>
<sequence length="216" mass="24576">MCLYNIHTHKAGREEINGYKVQYILNTSPGDFEEEILTPDNIRFSCGIHPWDADNAGERLARLNEIAQDKSVLAIGEAGLDKLKGPDMKVQEQVFRRQIELAMNISKPLIIHCVKAWDILIALQKEYKSDIPWIIHGYRGNVEQTKQLVQFGFKFSVGEFFNEGGIRHIPLDSLFCETDMSEVSICKIYETVSSVLDLPFNQFVGIVADNMGFYSK</sequence>
<proteinExistence type="predicted"/>
<keyword evidence="2" id="KW-1185">Reference proteome</keyword>
<dbReference type="Pfam" id="PF01026">
    <property type="entry name" value="TatD_DNase"/>
    <property type="match status" value="1"/>
</dbReference>
<keyword evidence="1" id="KW-0378">Hydrolase</keyword>
<dbReference type="RefSeq" id="WP_380000627.1">
    <property type="nucleotide sequence ID" value="NZ_JBHSGN010000136.1"/>
</dbReference>
<accession>A0ABV9L226</accession>
<name>A0ABV9L226_9BACT</name>
<gene>
    <name evidence="1" type="ORF">ACFO6W_22270</name>
</gene>
<dbReference type="SUPFAM" id="SSF51556">
    <property type="entry name" value="Metallo-dependent hydrolases"/>
    <property type="match status" value="1"/>
</dbReference>
<protein>
    <submittedName>
        <fullName evidence="1">TatD family hydrolase</fullName>
    </submittedName>
</protein>
<dbReference type="GO" id="GO:0016787">
    <property type="term" value="F:hydrolase activity"/>
    <property type="evidence" value="ECO:0007669"/>
    <property type="project" value="UniProtKB-KW"/>
</dbReference>
<dbReference type="EMBL" id="JBHSGN010000136">
    <property type="protein sequence ID" value="MFC4676412.1"/>
    <property type="molecule type" value="Genomic_DNA"/>
</dbReference>
<dbReference type="InterPro" id="IPR001130">
    <property type="entry name" value="TatD-like"/>
</dbReference>
<dbReference type="Gene3D" id="3.20.20.140">
    <property type="entry name" value="Metal-dependent hydrolases"/>
    <property type="match status" value="1"/>
</dbReference>
<evidence type="ECO:0000313" key="1">
    <source>
        <dbReference type="EMBL" id="MFC4676412.1"/>
    </source>
</evidence>
<evidence type="ECO:0000313" key="2">
    <source>
        <dbReference type="Proteomes" id="UP001596023"/>
    </source>
</evidence>
<dbReference type="Proteomes" id="UP001596023">
    <property type="component" value="Unassembled WGS sequence"/>
</dbReference>
<organism evidence="1 2">
    <name type="scientific">Dysgonomonas termitidis</name>
    <dbReference type="NCBI Taxonomy" id="1516126"/>
    <lineage>
        <taxon>Bacteria</taxon>
        <taxon>Pseudomonadati</taxon>
        <taxon>Bacteroidota</taxon>
        <taxon>Bacteroidia</taxon>
        <taxon>Bacteroidales</taxon>
        <taxon>Dysgonomonadaceae</taxon>
        <taxon>Dysgonomonas</taxon>
    </lineage>
</organism>
<dbReference type="InterPro" id="IPR032466">
    <property type="entry name" value="Metal_Hydrolase"/>
</dbReference>
<comment type="caution">
    <text evidence="1">The sequence shown here is derived from an EMBL/GenBank/DDBJ whole genome shotgun (WGS) entry which is preliminary data.</text>
</comment>
<dbReference type="PANTHER" id="PTHR46124:SF3">
    <property type="entry name" value="HYDROLASE"/>
    <property type="match status" value="1"/>
</dbReference>
<dbReference type="PANTHER" id="PTHR46124">
    <property type="entry name" value="D-AMINOACYL-TRNA DEACYLASE"/>
    <property type="match status" value="1"/>
</dbReference>